<evidence type="ECO:0000313" key="5">
    <source>
        <dbReference type="Proteomes" id="UP000520011"/>
    </source>
</evidence>
<dbReference type="CDD" id="cd05121">
    <property type="entry name" value="ABC1_ADCK3-like"/>
    <property type="match status" value="1"/>
</dbReference>
<dbReference type="InterPro" id="IPR004147">
    <property type="entry name" value="ABC1_dom"/>
</dbReference>
<name>A0A7W8MWZ6_9BACL</name>
<evidence type="ECO:0000256" key="2">
    <source>
        <dbReference type="SAM" id="Phobius"/>
    </source>
</evidence>
<feature type="transmembrane region" description="Helical" evidence="2">
    <location>
        <begin position="539"/>
        <end position="561"/>
    </location>
</feature>
<dbReference type="PANTHER" id="PTHR10566:SF113">
    <property type="entry name" value="PROTEIN ACTIVITY OF BC1 COMPLEX KINASE 7, CHLOROPLASTIC"/>
    <property type="match status" value="1"/>
</dbReference>
<keyword evidence="2" id="KW-0812">Transmembrane</keyword>
<evidence type="ECO:0000313" key="4">
    <source>
        <dbReference type="EMBL" id="MBB5325886.1"/>
    </source>
</evidence>
<feature type="domain" description="Protein kinase" evidence="3">
    <location>
        <begin position="133"/>
        <end position="466"/>
    </location>
</feature>
<evidence type="ECO:0000259" key="3">
    <source>
        <dbReference type="PROSITE" id="PS50011"/>
    </source>
</evidence>
<comment type="caution">
    <text evidence="4">The sequence shown here is derived from an EMBL/GenBank/DDBJ whole genome shotgun (WGS) entry which is preliminary data.</text>
</comment>
<feature type="transmembrane region" description="Helical" evidence="2">
    <location>
        <begin position="507"/>
        <end position="527"/>
    </location>
</feature>
<dbReference type="PANTHER" id="PTHR10566">
    <property type="entry name" value="CHAPERONE-ACTIVITY OF BC1 COMPLEX CABC1 -RELATED"/>
    <property type="match status" value="1"/>
</dbReference>
<dbReference type="Proteomes" id="UP000520011">
    <property type="component" value="Unassembled WGS sequence"/>
</dbReference>
<keyword evidence="4" id="KW-0830">Ubiquinone</keyword>
<dbReference type="PROSITE" id="PS50011">
    <property type="entry name" value="PROTEIN_KINASE_DOM"/>
    <property type="match status" value="1"/>
</dbReference>
<dbReference type="EMBL" id="JACHEP010000023">
    <property type="protein sequence ID" value="MBB5325886.1"/>
    <property type="molecule type" value="Genomic_DNA"/>
</dbReference>
<accession>A0A7W8MWZ6</accession>
<keyword evidence="2" id="KW-0472">Membrane</keyword>
<dbReference type="Gene3D" id="1.10.510.10">
    <property type="entry name" value="Transferase(Phosphotransferase) domain 1"/>
    <property type="match status" value="1"/>
</dbReference>
<dbReference type="InterPro" id="IPR050154">
    <property type="entry name" value="UbiB_kinase"/>
</dbReference>
<dbReference type="InterPro" id="IPR011009">
    <property type="entry name" value="Kinase-like_dom_sf"/>
</dbReference>
<dbReference type="Pfam" id="PF03109">
    <property type="entry name" value="ABC1"/>
    <property type="match status" value="1"/>
</dbReference>
<proteinExistence type="inferred from homology"/>
<keyword evidence="2" id="KW-1133">Transmembrane helix</keyword>
<protein>
    <submittedName>
        <fullName evidence="4">Ubiquinone biosynthesis protein</fullName>
    </submittedName>
</protein>
<dbReference type="SUPFAM" id="SSF56112">
    <property type="entry name" value="Protein kinase-like (PK-like)"/>
    <property type="match status" value="1"/>
</dbReference>
<reference evidence="4 5" key="1">
    <citation type="submission" date="2020-08" db="EMBL/GenBank/DDBJ databases">
        <title>Genomic Encyclopedia of Type Strains, Phase IV (KMG-IV): sequencing the most valuable type-strain genomes for metagenomic binning, comparative biology and taxonomic classification.</title>
        <authorList>
            <person name="Goeker M."/>
        </authorList>
    </citation>
    <scope>NUCLEOTIDE SEQUENCE [LARGE SCALE GENOMIC DNA]</scope>
    <source>
        <strain evidence="4 5">DSM 16325</strain>
    </source>
</reference>
<dbReference type="InterPro" id="IPR000719">
    <property type="entry name" value="Prot_kinase_dom"/>
</dbReference>
<gene>
    <name evidence="4" type="ORF">HNQ34_002992</name>
</gene>
<evidence type="ECO:0000256" key="1">
    <source>
        <dbReference type="ARBA" id="ARBA00009670"/>
    </source>
</evidence>
<sequence>MAIKGDGRMIGKRMRHMSRYRDIAVALLRHGFEMVVEEIGFSQLLSLPQRLRVDKKEKNEKTIGERIRLVLEELGPTFVKLGQLASTRPDLIPEHIIRELEKLQDQVPPFSFADVRRIIEEELGEKLDHIFHSFEEAPLAAASIGQVHRAVLHSGEKVAVKIQRPHIASIMETDLEILQDLTVLAERRLAWAAQYQMRDILDELSKSLRLELDYTVEARNAEKFSKQFQSDPTIYVPKVFWDYSTKKVLTMEYVEGIKLGELERLKQRGYNLKILAERLAKGMFQQIFMKGFFHGDPHPGNVLALPGNVIAFIDFGMVGRITSEMKYHLSSFMIALMRQSTDGIMKTIGDMGLVPDDVDVSQLREDIEKLREKYYHIPLSQVSLGVAVHDLLHVAFRHSIRIPSDLTLLGKALLTVEGVVEKLDPDFSIIDIAEPFGRQLLKERLRPKNVAEMAWKRLSDYGELFVDLPKNVKELTRLMKQGKVRLEIGIPDLDFLLRKLDQISNRLSFSIVLLSFSIIMVGIIIGSSMGRQSTLLWKIPAIEIGFFVATLMFCWLLYSIFRSGRF</sequence>
<comment type="similarity">
    <text evidence="1">Belongs to the protein kinase superfamily. ADCK protein kinase family.</text>
</comment>
<keyword evidence="5" id="KW-1185">Reference proteome</keyword>
<organism evidence="4 5">
    <name type="scientific">Anoxybacteroides tepidamans</name>
    <dbReference type="NCBI Taxonomy" id="265948"/>
    <lineage>
        <taxon>Bacteria</taxon>
        <taxon>Bacillati</taxon>
        <taxon>Bacillota</taxon>
        <taxon>Bacilli</taxon>
        <taxon>Bacillales</taxon>
        <taxon>Anoxybacillaceae</taxon>
        <taxon>Anoxybacteroides</taxon>
    </lineage>
</organism>
<dbReference type="GO" id="GO:0005524">
    <property type="term" value="F:ATP binding"/>
    <property type="evidence" value="ECO:0007669"/>
    <property type="project" value="InterPro"/>
</dbReference>
<dbReference type="GO" id="GO:0004672">
    <property type="term" value="F:protein kinase activity"/>
    <property type="evidence" value="ECO:0007669"/>
    <property type="project" value="InterPro"/>
</dbReference>
<dbReference type="AlphaFoldDB" id="A0A7W8MWZ6"/>